<dbReference type="Proteomes" id="UP001061302">
    <property type="component" value="Chromosome"/>
</dbReference>
<dbReference type="SUPFAM" id="SSF103481">
    <property type="entry name" value="Multidrug resistance efflux transporter EmrE"/>
    <property type="match status" value="2"/>
</dbReference>
<feature type="transmembrane region" description="Helical" evidence="5">
    <location>
        <begin position="204"/>
        <end position="228"/>
    </location>
</feature>
<dbReference type="Pfam" id="PF00892">
    <property type="entry name" value="EamA"/>
    <property type="match status" value="2"/>
</dbReference>
<keyword evidence="4 5" id="KW-0472">Membrane</keyword>
<reference evidence="7" key="1">
    <citation type="submission" date="2022-10" db="EMBL/GenBank/DDBJ databases">
        <title>Chitiniphilus purpureus sp. nov., a novel chitin-degrading bacterium isolated from crawfish pond sediment.</title>
        <authorList>
            <person name="Li K."/>
        </authorList>
    </citation>
    <scope>NUCLEOTIDE SEQUENCE</scope>
    <source>
        <strain evidence="7">CD1</strain>
    </source>
</reference>
<feature type="transmembrane region" description="Helical" evidence="5">
    <location>
        <begin position="33"/>
        <end position="55"/>
    </location>
</feature>
<keyword evidence="2 5" id="KW-0812">Transmembrane</keyword>
<protein>
    <submittedName>
        <fullName evidence="7">DMT family transporter</fullName>
    </submittedName>
</protein>
<comment type="subcellular location">
    <subcellularLocation>
        <location evidence="1">Membrane</location>
        <topology evidence="1">Multi-pass membrane protein</topology>
    </subcellularLocation>
</comment>
<evidence type="ECO:0000313" key="8">
    <source>
        <dbReference type="Proteomes" id="UP001061302"/>
    </source>
</evidence>
<dbReference type="InterPro" id="IPR000620">
    <property type="entry name" value="EamA_dom"/>
</dbReference>
<gene>
    <name evidence="7" type="ORF">N8I74_01755</name>
</gene>
<accession>A0ABY6DN41</accession>
<dbReference type="InterPro" id="IPR050638">
    <property type="entry name" value="AA-Vitamin_Transporters"/>
</dbReference>
<dbReference type="PANTHER" id="PTHR32322">
    <property type="entry name" value="INNER MEMBRANE TRANSPORTER"/>
    <property type="match status" value="1"/>
</dbReference>
<feature type="domain" description="EamA" evidence="6">
    <location>
        <begin position="149"/>
        <end position="281"/>
    </location>
</feature>
<evidence type="ECO:0000256" key="5">
    <source>
        <dbReference type="SAM" id="Phobius"/>
    </source>
</evidence>
<evidence type="ECO:0000256" key="4">
    <source>
        <dbReference type="ARBA" id="ARBA00023136"/>
    </source>
</evidence>
<keyword evidence="3 5" id="KW-1133">Transmembrane helix</keyword>
<dbReference type="RefSeq" id="WP_263125201.1">
    <property type="nucleotide sequence ID" value="NZ_CP106753.1"/>
</dbReference>
<organism evidence="7 8">
    <name type="scientific">Chitiniphilus purpureus</name>
    <dbReference type="NCBI Taxonomy" id="2981137"/>
    <lineage>
        <taxon>Bacteria</taxon>
        <taxon>Pseudomonadati</taxon>
        <taxon>Pseudomonadota</taxon>
        <taxon>Betaproteobacteria</taxon>
        <taxon>Neisseriales</taxon>
        <taxon>Chitinibacteraceae</taxon>
        <taxon>Chitiniphilus</taxon>
    </lineage>
</organism>
<feature type="transmembrane region" description="Helical" evidence="5">
    <location>
        <begin position="179"/>
        <end position="198"/>
    </location>
</feature>
<dbReference type="PANTHER" id="PTHR32322:SF9">
    <property type="entry name" value="AMINO-ACID METABOLITE EFFLUX PUMP-RELATED"/>
    <property type="match status" value="1"/>
</dbReference>
<evidence type="ECO:0000259" key="6">
    <source>
        <dbReference type="Pfam" id="PF00892"/>
    </source>
</evidence>
<feature type="transmembrane region" description="Helical" evidence="5">
    <location>
        <begin position="67"/>
        <end position="85"/>
    </location>
</feature>
<evidence type="ECO:0000313" key="7">
    <source>
        <dbReference type="EMBL" id="UXY15766.1"/>
    </source>
</evidence>
<dbReference type="EMBL" id="CP106753">
    <property type="protein sequence ID" value="UXY15766.1"/>
    <property type="molecule type" value="Genomic_DNA"/>
</dbReference>
<evidence type="ECO:0000256" key="3">
    <source>
        <dbReference type="ARBA" id="ARBA00022989"/>
    </source>
</evidence>
<feature type="transmembrane region" description="Helical" evidence="5">
    <location>
        <begin position="7"/>
        <end position="27"/>
    </location>
</feature>
<sequence length="292" mass="30096">MNTASALRLILLAAIWGASFLFMRLSVPVLGPVIPAAGRVMVGAAFLGTAALLWVRTPLQRTHWRHYAILGLFNTALPFLCYGLAARTLTASLMSILNATTPIWGALVAAVWLGVRPTLKAACGLLLGVVGVAVLVGLDSASSAPGAGWAIASVLVATFCYALASSYGKRHAAQMPPFAAAHGSMWAASALMAPLLLWQPAAPVASGIAVGAVLALGVVCTGAAYLLYFRLVQDIGPAPTLTVTFLIPVFGVLWGVLLLGETIGHHTLVGAALVLVGTALATGFDPRKLGRK</sequence>
<proteinExistence type="predicted"/>
<evidence type="ECO:0000256" key="2">
    <source>
        <dbReference type="ARBA" id="ARBA00022692"/>
    </source>
</evidence>
<dbReference type="InterPro" id="IPR037185">
    <property type="entry name" value="EmrE-like"/>
</dbReference>
<feature type="transmembrane region" description="Helical" evidence="5">
    <location>
        <begin position="263"/>
        <end position="284"/>
    </location>
</feature>
<feature type="domain" description="EamA" evidence="6">
    <location>
        <begin position="9"/>
        <end position="136"/>
    </location>
</feature>
<keyword evidence="8" id="KW-1185">Reference proteome</keyword>
<name>A0ABY6DN41_9NEIS</name>
<feature type="transmembrane region" description="Helical" evidence="5">
    <location>
        <begin position="240"/>
        <end position="257"/>
    </location>
</feature>
<feature type="transmembrane region" description="Helical" evidence="5">
    <location>
        <begin position="122"/>
        <end position="141"/>
    </location>
</feature>
<evidence type="ECO:0000256" key="1">
    <source>
        <dbReference type="ARBA" id="ARBA00004141"/>
    </source>
</evidence>
<feature type="transmembrane region" description="Helical" evidence="5">
    <location>
        <begin position="147"/>
        <end position="167"/>
    </location>
</feature>
<feature type="transmembrane region" description="Helical" evidence="5">
    <location>
        <begin position="91"/>
        <end position="115"/>
    </location>
</feature>